<accession>K3V893</accession>
<protein>
    <submittedName>
        <fullName evidence="1">Uncharacterized protein</fullName>
    </submittedName>
</protein>
<evidence type="ECO:0000313" key="2">
    <source>
        <dbReference type="Proteomes" id="UP000007978"/>
    </source>
</evidence>
<comment type="caution">
    <text evidence="1">The sequence shown here is derived from an EMBL/GenBank/DDBJ whole genome shotgun (WGS) entry which is preliminary data.</text>
</comment>
<evidence type="ECO:0000313" key="1">
    <source>
        <dbReference type="EMBL" id="EKJ69479.1"/>
    </source>
</evidence>
<dbReference type="HOGENOM" id="CLU_3408137_0_0_1"/>
<proteinExistence type="predicted"/>
<dbReference type="GeneID" id="20368956"/>
<sequence>LGFLNRVIRGIINILNILKVLYRYIRGFKS</sequence>
<dbReference type="KEGG" id="fpu:FPSE_10339"/>
<dbReference type="AlphaFoldDB" id="K3V893"/>
<feature type="non-terminal residue" evidence="1">
    <location>
        <position position="1"/>
    </location>
</feature>
<reference evidence="1 2" key="1">
    <citation type="journal article" date="2012" name="PLoS Pathog.">
        <title>Comparative pathogenomics reveals horizontally acquired novel virulence genes in fungi infecting cereal hosts.</title>
        <authorList>
            <person name="Gardiner D.M."/>
            <person name="McDonald M.C."/>
            <person name="Covarelli L."/>
            <person name="Solomon P.S."/>
            <person name="Rusu A.G."/>
            <person name="Marshall M."/>
            <person name="Kazan K."/>
            <person name="Chakraborty S."/>
            <person name="McDonald B.A."/>
            <person name="Manners J.M."/>
        </authorList>
    </citation>
    <scope>NUCLEOTIDE SEQUENCE [LARGE SCALE GENOMIC DNA]</scope>
    <source>
        <strain evidence="1 2">CS3096</strain>
    </source>
</reference>
<name>K3V893_FUSPC</name>
<gene>
    <name evidence="1" type="ORF">FPSE_10339</name>
</gene>
<keyword evidence="2" id="KW-1185">Reference proteome</keyword>
<dbReference type="RefSeq" id="XP_009261731.1">
    <property type="nucleotide sequence ID" value="XM_009263456.1"/>
</dbReference>
<dbReference type="EMBL" id="AFNW01000338">
    <property type="protein sequence ID" value="EKJ69479.1"/>
    <property type="molecule type" value="Genomic_DNA"/>
</dbReference>
<organism evidence="1 2">
    <name type="scientific">Fusarium pseudograminearum (strain CS3096)</name>
    <name type="common">Wheat and barley crown-rot fungus</name>
    <dbReference type="NCBI Taxonomy" id="1028729"/>
    <lineage>
        <taxon>Eukaryota</taxon>
        <taxon>Fungi</taxon>
        <taxon>Dikarya</taxon>
        <taxon>Ascomycota</taxon>
        <taxon>Pezizomycotina</taxon>
        <taxon>Sordariomycetes</taxon>
        <taxon>Hypocreomycetidae</taxon>
        <taxon>Hypocreales</taxon>
        <taxon>Nectriaceae</taxon>
        <taxon>Fusarium</taxon>
    </lineage>
</organism>
<dbReference type="Proteomes" id="UP000007978">
    <property type="component" value="Chromosome 2"/>
</dbReference>